<dbReference type="AlphaFoldDB" id="A0A4Y2W7W6"/>
<sequence>MNFPILVQSTATAFSGVRWMADLPRGVYRKSLSDIQAFVTPLLAQDALQCSYDIFAMWGDIQNIVATSWRYRQISCTNKFSCLLDSNQLSSLAHIQLLVSEFVSITERAGGVLVYNIEKTVMDDLQSSMLLLMPISQNNNQKFVSEKRCDKNAGI</sequence>
<reference evidence="1 2" key="1">
    <citation type="journal article" date="2019" name="Sci. Rep.">
        <title>Orb-weaving spider Araneus ventricosus genome elucidates the spidroin gene catalogue.</title>
        <authorList>
            <person name="Kono N."/>
            <person name="Nakamura H."/>
            <person name="Ohtoshi R."/>
            <person name="Moran D.A.P."/>
            <person name="Shinohara A."/>
            <person name="Yoshida Y."/>
            <person name="Fujiwara M."/>
            <person name="Mori M."/>
            <person name="Tomita M."/>
            <person name="Arakawa K."/>
        </authorList>
    </citation>
    <scope>NUCLEOTIDE SEQUENCE [LARGE SCALE GENOMIC DNA]</scope>
</reference>
<name>A0A4Y2W7W6_ARAVE</name>
<proteinExistence type="predicted"/>
<evidence type="ECO:0000313" key="1">
    <source>
        <dbReference type="EMBL" id="GBO33112.1"/>
    </source>
</evidence>
<dbReference type="EMBL" id="BGPR01056638">
    <property type="protein sequence ID" value="GBO33112.1"/>
    <property type="molecule type" value="Genomic_DNA"/>
</dbReference>
<organism evidence="1 2">
    <name type="scientific">Araneus ventricosus</name>
    <name type="common">Orbweaver spider</name>
    <name type="synonym">Epeira ventricosa</name>
    <dbReference type="NCBI Taxonomy" id="182803"/>
    <lineage>
        <taxon>Eukaryota</taxon>
        <taxon>Metazoa</taxon>
        <taxon>Ecdysozoa</taxon>
        <taxon>Arthropoda</taxon>
        <taxon>Chelicerata</taxon>
        <taxon>Arachnida</taxon>
        <taxon>Araneae</taxon>
        <taxon>Araneomorphae</taxon>
        <taxon>Entelegynae</taxon>
        <taxon>Araneoidea</taxon>
        <taxon>Araneidae</taxon>
        <taxon>Araneus</taxon>
    </lineage>
</organism>
<keyword evidence="2" id="KW-1185">Reference proteome</keyword>
<accession>A0A4Y2W7W6</accession>
<evidence type="ECO:0000313" key="2">
    <source>
        <dbReference type="Proteomes" id="UP000499080"/>
    </source>
</evidence>
<gene>
    <name evidence="1" type="ORF">AVEN_131302_1</name>
</gene>
<dbReference type="Proteomes" id="UP000499080">
    <property type="component" value="Unassembled WGS sequence"/>
</dbReference>
<comment type="caution">
    <text evidence="1">The sequence shown here is derived from an EMBL/GenBank/DDBJ whole genome shotgun (WGS) entry which is preliminary data.</text>
</comment>
<protein>
    <submittedName>
        <fullName evidence="1">Uncharacterized protein</fullName>
    </submittedName>
</protein>